<dbReference type="PANTHER" id="PTHR20935">
    <property type="entry name" value="PHOSPHOGLYCERATE MUTASE-RELATED"/>
    <property type="match status" value="1"/>
</dbReference>
<dbReference type="Proteomes" id="UP001525890">
    <property type="component" value="Unassembled WGS sequence"/>
</dbReference>
<dbReference type="SUPFAM" id="SSF53254">
    <property type="entry name" value="Phosphoglycerate mutase-like"/>
    <property type="match status" value="1"/>
</dbReference>
<dbReference type="InterPro" id="IPR029033">
    <property type="entry name" value="His_PPase_superfam"/>
</dbReference>
<evidence type="ECO:0000313" key="2">
    <source>
        <dbReference type="EMBL" id="MCT7966293.1"/>
    </source>
</evidence>
<keyword evidence="3" id="KW-1185">Reference proteome</keyword>
<comment type="caution">
    <text evidence="2">The sequence shown here is derived from an EMBL/GenBank/DDBJ whole genome shotgun (WGS) entry which is preliminary data.</text>
</comment>
<dbReference type="PANTHER" id="PTHR20935:SF0">
    <property type="entry name" value="SERINE_THREONINE-PROTEIN PHOSPHATASE PGAM5, MITOCHONDRIAL"/>
    <property type="match status" value="1"/>
</dbReference>
<dbReference type="InterPro" id="IPR004449">
    <property type="entry name" value="SixA"/>
</dbReference>
<dbReference type="InterPro" id="IPR013078">
    <property type="entry name" value="His_Pase_superF_clade-1"/>
</dbReference>
<evidence type="ECO:0000256" key="1">
    <source>
        <dbReference type="ARBA" id="ARBA00022801"/>
    </source>
</evidence>
<sequence>MKTPSKVYFIRHGIAENRADHVPDEKRQLTKEGIQKTRKVANRLHHLNIHFDLILTSPLLRAMQTADILQTAGLGHQIKESTSLVPNGDINNWLNWYQQWRQNGGHCLALVGHQPDQGNWAEILVWGEAKEGLLLKKAGVIGLVIPETGDPVGNSSLFWLTSPKLLL</sequence>
<dbReference type="InterPro" id="IPR051021">
    <property type="entry name" value="Mito_Ser/Thr_phosphatase"/>
</dbReference>
<gene>
    <name evidence="2" type="primary">sixA</name>
    <name evidence="2" type="ORF">NG799_08100</name>
</gene>
<dbReference type="Pfam" id="PF00300">
    <property type="entry name" value="His_Phos_1"/>
    <property type="match status" value="1"/>
</dbReference>
<name>A0ABT2MNI6_9CYAN</name>
<dbReference type="Gene3D" id="3.40.50.1240">
    <property type="entry name" value="Phosphoglycerate mutase-like"/>
    <property type="match status" value="1"/>
</dbReference>
<accession>A0ABT2MNI6</accession>
<dbReference type="SMART" id="SM00855">
    <property type="entry name" value="PGAM"/>
    <property type="match status" value="1"/>
</dbReference>
<dbReference type="RefSeq" id="WP_368005942.1">
    <property type="nucleotide sequence ID" value="NZ_JAMXFF010000009.1"/>
</dbReference>
<dbReference type="NCBIfam" id="TIGR00249">
    <property type="entry name" value="sixA"/>
    <property type="match status" value="1"/>
</dbReference>
<evidence type="ECO:0000313" key="3">
    <source>
        <dbReference type="Proteomes" id="UP001525890"/>
    </source>
</evidence>
<organism evidence="2 3">
    <name type="scientific">Laspinema palackyanum D2a</name>
    <dbReference type="NCBI Taxonomy" id="2953684"/>
    <lineage>
        <taxon>Bacteria</taxon>
        <taxon>Bacillati</taxon>
        <taxon>Cyanobacteriota</taxon>
        <taxon>Cyanophyceae</taxon>
        <taxon>Oscillatoriophycideae</taxon>
        <taxon>Oscillatoriales</taxon>
        <taxon>Laspinemataceae</taxon>
        <taxon>Laspinema</taxon>
        <taxon>Laspinema palackyanum</taxon>
    </lineage>
</organism>
<dbReference type="CDD" id="cd07067">
    <property type="entry name" value="HP_PGM_like"/>
    <property type="match status" value="1"/>
</dbReference>
<keyword evidence="1" id="KW-0378">Hydrolase</keyword>
<protein>
    <submittedName>
        <fullName evidence="2">Phosphohistidine phosphatase SixA</fullName>
    </submittedName>
</protein>
<proteinExistence type="predicted"/>
<reference evidence="2 3" key="1">
    <citation type="journal article" date="2022" name="Front. Microbiol.">
        <title>High genomic differentiation and limited gene flow indicate recent cryptic speciation within the genus Laspinema (cyanobacteria).</title>
        <authorList>
            <person name="Stanojkovic A."/>
            <person name="Skoupy S."/>
            <person name="Skaloud P."/>
            <person name="Dvorak P."/>
        </authorList>
    </citation>
    <scope>NUCLEOTIDE SEQUENCE [LARGE SCALE GENOMIC DNA]</scope>
    <source>
        <strain evidence="2 3">D2a</strain>
    </source>
</reference>
<dbReference type="EMBL" id="JAMXFF010000009">
    <property type="protein sequence ID" value="MCT7966293.1"/>
    <property type="molecule type" value="Genomic_DNA"/>
</dbReference>